<organism evidence="1 2">
    <name type="scientific">Kalanchoe fedtschenkoi</name>
    <name type="common">Lavender scallops</name>
    <name type="synonym">South American air plant</name>
    <dbReference type="NCBI Taxonomy" id="63787"/>
    <lineage>
        <taxon>Eukaryota</taxon>
        <taxon>Viridiplantae</taxon>
        <taxon>Streptophyta</taxon>
        <taxon>Embryophyta</taxon>
        <taxon>Tracheophyta</taxon>
        <taxon>Spermatophyta</taxon>
        <taxon>Magnoliopsida</taxon>
        <taxon>eudicotyledons</taxon>
        <taxon>Gunneridae</taxon>
        <taxon>Pentapetalae</taxon>
        <taxon>Saxifragales</taxon>
        <taxon>Crassulaceae</taxon>
        <taxon>Kalanchoe</taxon>
    </lineage>
</organism>
<proteinExistence type="predicted"/>
<dbReference type="Gramene" id="Kaladp0043s0259.1.v1.1">
    <property type="protein sequence ID" value="Kaladp0043s0259.1.v1.1.CDS.1"/>
    <property type="gene ID" value="Kaladp0043s0259.v1.1"/>
</dbReference>
<keyword evidence="2" id="KW-1185">Reference proteome</keyword>
<reference evidence="1" key="1">
    <citation type="submission" date="2021-01" db="UniProtKB">
        <authorList>
            <consortium name="EnsemblPlants"/>
        </authorList>
    </citation>
    <scope>IDENTIFICATION</scope>
</reference>
<dbReference type="Proteomes" id="UP000594263">
    <property type="component" value="Unplaced"/>
</dbReference>
<name>A0A7N0TS34_KALFE</name>
<dbReference type="EnsemblPlants" id="Kaladp0043s0259.1.v1.1">
    <property type="protein sequence ID" value="Kaladp0043s0259.1.v1.1.CDS.1"/>
    <property type="gene ID" value="Kaladp0043s0259.v1.1"/>
</dbReference>
<sequence>MDRIEEELRIEFCSVMGRTIGESEEERRYQDRVVVHAAPPLRVAKYLNEFAHLLGEELEDLVGDGSADWREMKEEWGSGFVDESKHMRDI</sequence>
<evidence type="ECO:0000313" key="1">
    <source>
        <dbReference type="EnsemblPlants" id="Kaladp0043s0259.1.v1.1.CDS.1"/>
    </source>
</evidence>
<evidence type="ECO:0000313" key="2">
    <source>
        <dbReference type="Proteomes" id="UP000594263"/>
    </source>
</evidence>
<protein>
    <submittedName>
        <fullName evidence="1">Uncharacterized protein</fullName>
    </submittedName>
</protein>
<accession>A0A7N0TS34</accession>
<dbReference type="AlphaFoldDB" id="A0A7N0TS34"/>